<dbReference type="EMBL" id="VUMR01000054">
    <property type="protein sequence ID" value="MSS56945.1"/>
    <property type="molecule type" value="Genomic_DNA"/>
</dbReference>
<evidence type="ECO:0000256" key="6">
    <source>
        <dbReference type="ARBA" id="ARBA00023136"/>
    </source>
</evidence>
<comment type="similarity">
    <text evidence="2">Belongs to the bacterial sugar transferase family.</text>
</comment>
<dbReference type="Gene3D" id="3.40.50.720">
    <property type="entry name" value="NAD(P)-binding Rossmann-like Domain"/>
    <property type="match status" value="1"/>
</dbReference>
<proteinExistence type="inferred from homology"/>
<feature type="domain" description="Bacterial sugar transferase" evidence="8">
    <location>
        <begin position="265"/>
        <end position="457"/>
    </location>
</feature>
<keyword evidence="5 7" id="KW-1133">Transmembrane helix</keyword>
<dbReference type="GO" id="GO:0016780">
    <property type="term" value="F:phosphotransferase activity, for other substituted phosphate groups"/>
    <property type="evidence" value="ECO:0007669"/>
    <property type="project" value="TreeGrafter"/>
</dbReference>
<dbReference type="GO" id="GO:0016020">
    <property type="term" value="C:membrane"/>
    <property type="evidence" value="ECO:0007669"/>
    <property type="project" value="UniProtKB-SubCell"/>
</dbReference>
<keyword evidence="3 9" id="KW-0808">Transferase</keyword>
<keyword evidence="10" id="KW-1185">Reference proteome</keyword>
<evidence type="ECO:0000256" key="2">
    <source>
        <dbReference type="ARBA" id="ARBA00006464"/>
    </source>
</evidence>
<evidence type="ECO:0000313" key="9">
    <source>
        <dbReference type="EMBL" id="MSS56945.1"/>
    </source>
</evidence>
<dbReference type="InterPro" id="IPR017475">
    <property type="entry name" value="EPS_sugar_tfrase"/>
</dbReference>
<dbReference type="PANTHER" id="PTHR30576">
    <property type="entry name" value="COLANIC BIOSYNTHESIS UDP-GLUCOSE LIPID CARRIER TRANSFERASE"/>
    <property type="match status" value="1"/>
</dbReference>
<accession>A0A6N7V3H9</accession>
<dbReference type="NCBIfam" id="TIGR03025">
    <property type="entry name" value="EPS_sugtrans"/>
    <property type="match status" value="1"/>
</dbReference>
<evidence type="ECO:0000256" key="7">
    <source>
        <dbReference type="SAM" id="Phobius"/>
    </source>
</evidence>
<feature type="transmembrane region" description="Helical" evidence="7">
    <location>
        <begin position="16"/>
        <end position="34"/>
    </location>
</feature>
<dbReference type="Pfam" id="PF02397">
    <property type="entry name" value="Bac_transf"/>
    <property type="match status" value="1"/>
</dbReference>
<feature type="transmembrane region" description="Helical" evidence="7">
    <location>
        <begin position="40"/>
        <end position="58"/>
    </location>
</feature>
<evidence type="ECO:0000256" key="4">
    <source>
        <dbReference type="ARBA" id="ARBA00022692"/>
    </source>
</evidence>
<comment type="caution">
    <text evidence="9">The sequence shown here is derived from an EMBL/GenBank/DDBJ whole genome shotgun (WGS) entry which is preliminary data.</text>
</comment>
<feature type="transmembrane region" description="Helical" evidence="7">
    <location>
        <begin position="96"/>
        <end position="116"/>
    </location>
</feature>
<evidence type="ECO:0000256" key="1">
    <source>
        <dbReference type="ARBA" id="ARBA00004141"/>
    </source>
</evidence>
<protein>
    <submittedName>
        <fullName evidence="9">Exopolysaccharide biosynthesis polyprenyl glycosylphosphotransferase</fullName>
    </submittedName>
</protein>
<dbReference type="PANTHER" id="PTHR30576:SF0">
    <property type="entry name" value="UNDECAPRENYL-PHOSPHATE N-ACETYLGALACTOSAMINYL 1-PHOSPHATE TRANSFERASE-RELATED"/>
    <property type="match status" value="1"/>
</dbReference>
<feature type="transmembrane region" description="Helical" evidence="7">
    <location>
        <begin position="270"/>
        <end position="289"/>
    </location>
</feature>
<dbReference type="AlphaFoldDB" id="A0A6N7V3H9"/>
<dbReference type="Proteomes" id="UP000434241">
    <property type="component" value="Unassembled WGS sequence"/>
</dbReference>
<keyword evidence="4 7" id="KW-0812">Transmembrane</keyword>
<feature type="transmembrane region" description="Helical" evidence="7">
    <location>
        <begin position="70"/>
        <end position="90"/>
    </location>
</feature>
<organism evidence="9 10">
    <name type="scientific">Holdemanella porci</name>
    <dbReference type="NCBI Taxonomy" id="2652276"/>
    <lineage>
        <taxon>Bacteria</taxon>
        <taxon>Bacillati</taxon>
        <taxon>Bacillota</taxon>
        <taxon>Erysipelotrichia</taxon>
        <taxon>Erysipelotrichales</taxon>
        <taxon>Erysipelotrichaceae</taxon>
        <taxon>Holdemanella</taxon>
    </lineage>
</organism>
<evidence type="ECO:0000256" key="3">
    <source>
        <dbReference type="ARBA" id="ARBA00022679"/>
    </source>
</evidence>
<evidence type="ECO:0000259" key="8">
    <source>
        <dbReference type="Pfam" id="PF02397"/>
    </source>
</evidence>
<sequence length="463" mass="53514">MSRSYGVDVLMSKIGTLKLTIEFVFFMFIIQFSGYDLETRWKLCILYFLMQILIGRYQGRVLLMYDEIRLIILSHIGFFIGSFLVFPISTWTIKKLFGFVLLTCVLFVFAGCNSRYSHKIFRKWFKHNTLIVGIGHTAEKLGMVCFGNGYSLLDVIGYVNCNKSNKVKYVQQKQIVDVNKTFDLDSICSVIKEKDIDTVLIAIPEMDSEDLNAVFEVFKNKVAVIKYLPQVNGLVTFDTNVEDFDGILMISNSRGLEHCLSYALKRIMDICAGLCGLLLLIPLTIFVFIKNRKEGDKGPIFFTQNRIGKNGKEFKMLKYRTMVIGADKILEELMEKDPAIREEYTKNKKLVNDPRITSAGKFLREKSLDEFPQFINVLLGQMSLIGPRPYLPREKEDMGDYYYDVIACKPGITGMWQSHGRSDVDFDHRLLLDEYYYRNWSFWLDVTLLFKTIKQVLYGRGAV</sequence>
<reference evidence="9 10" key="1">
    <citation type="submission" date="2019-08" db="EMBL/GenBank/DDBJ databases">
        <title>In-depth cultivation of the pig gut microbiome towards novel bacterial diversity and tailored functional studies.</title>
        <authorList>
            <person name="Wylensek D."/>
            <person name="Hitch T.C.A."/>
            <person name="Clavel T."/>
        </authorList>
    </citation>
    <scope>NUCLEOTIDE SEQUENCE [LARGE SCALE GENOMIC DNA]</scope>
    <source>
        <strain evidence="9 10">LKV-472-APC-3</strain>
    </source>
</reference>
<evidence type="ECO:0000313" key="10">
    <source>
        <dbReference type="Proteomes" id="UP000434241"/>
    </source>
</evidence>
<comment type="subcellular location">
    <subcellularLocation>
        <location evidence="1">Membrane</location>
        <topology evidence="1">Multi-pass membrane protein</topology>
    </subcellularLocation>
</comment>
<evidence type="ECO:0000256" key="5">
    <source>
        <dbReference type="ARBA" id="ARBA00022989"/>
    </source>
</evidence>
<dbReference type="InterPro" id="IPR003362">
    <property type="entry name" value="Bact_transf"/>
</dbReference>
<keyword evidence="6 7" id="KW-0472">Membrane</keyword>
<gene>
    <name evidence="9" type="ORF">FYJ55_08645</name>
</gene>
<name>A0A6N7V3H9_9FIRM</name>